<protein>
    <submittedName>
        <fullName evidence="2">Uncharacterized protein</fullName>
    </submittedName>
</protein>
<accession>A0A1I5E7E1</accession>
<keyword evidence="3" id="KW-1185">Reference proteome</keyword>
<feature type="transmembrane region" description="Helical" evidence="1">
    <location>
        <begin position="157"/>
        <end position="185"/>
    </location>
</feature>
<gene>
    <name evidence="2" type="ORF">SAMN05421741_11920</name>
</gene>
<evidence type="ECO:0000313" key="2">
    <source>
        <dbReference type="EMBL" id="SFO07377.1"/>
    </source>
</evidence>
<dbReference type="RefSeq" id="WP_091524845.1">
    <property type="nucleotide sequence ID" value="NZ_FOVI01000019.1"/>
</dbReference>
<evidence type="ECO:0000256" key="1">
    <source>
        <dbReference type="SAM" id="Phobius"/>
    </source>
</evidence>
<dbReference type="AlphaFoldDB" id="A0A1I5E7E1"/>
<evidence type="ECO:0000313" key="3">
    <source>
        <dbReference type="Proteomes" id="UP000199036"/>
    </source>
</evidence>
<dbReference type="EMBL" id="FOVI01000019">
    <property type="protein sequence ID" value="SFO07377.1"/>
    <property type="molecule type" value="Genomic_DNA"/>
</dbReference>
<reference evidence="3" key="1">
    <citation type="submission" date="2016-10" db="EMBL/GenBank/DDBJ databases">
        <authorList>
            <person name="Varghese N."/>
            <person name="Submissions S."/>
        </authorList>
    </citation>
    <scope>NUCLEOTIDE SEQUENCE [LARGE SCALE GENOMIC DNA]</scope>
    <source>
        <strain evidence="3">DS-12</strain>
    </source>
</reference>
<keyword evidence="1" id="KW-0812">Transmembrane</keyword>
<organism evidence="2 3">
    <name type="scientific">Paenimyroides ummariense</name>
    <dbReference type="NCBI Taxonomy" id="913024"/>
    <lineage>
        <taxon>Bacteria</taxon>
        <taxon>Pseudomonadati</taxon>
        <taxon>Bacteroidota</taxon>
        <taxon>Flavobacteriia</taxon>
        <taxon>Flavobacteriales</taxon>
        <taxon>Flavobacteriaceae</taxon>
        <taxon>Paenimyroides</taxon>
    </lineage>
</organism>
<sequence length="189" mass="22343">MVYSIYYFNKRKVEIREAISLVKVTANYDDIFYISDDLTWRIIDKLKIRGLDFKINNDFIGESCFLLDFLNFSIWLDESRIEIKIAILSEIKLNELSVVLNIIDNILIHEFKMSGYDPQARLIFDEYFGYSDAISYIENEYNEKLKQSKKNHNPKTLLNFFASAFAIGCMTLIFTIIFALLYLFIRVFI</sequence>
<keyword evidence="1" id="KW-1133">Transmembrane helix</keyword>
<dbReference type="Proteomes" id="UP000199036">
    <property type="component" value="Unassembled WGS sequence"/>
</dbReference>
<proteinExistence type="predicted"/>
<name>A0A1I5E7E1_9FLAO</name>
<keyword evidence="1" id="KW-0472">Membrane</keyword>